<dbReference type="CDD" id="cd07153">
    <property type="entry name" value="Fur_like"/>
    <property type="match status" value="1"/>
</dbReference>
<dbReference type="Gene3D" id="1.10.10.10">
    <property type="entry name" value="Winged helix-like DNA-binding domain superfamily/Winged helix DNA-binding domain"/>
    <property type="match status" value="1"/>
</dbReference>
<dbReference type="Gene3D" id="3.30.1490.190">
    <property type="match status" value="1"/>
</dbReference>
<keyword evidence="5" id="KW-0238">DNA-binding</keyword>
<evidence type="ECO:0000313" key="8">
    <source>
        <dbReference type="EMBL" id="RGB77361.1"/>
    </source>
</evidence>
<evidence type="ECO:0000256" key="2">
    <source>
        <dbReference type="ARBA" id="ARBA00022491"/>
    </source>
</evidence>
<dbReference type="Proteomes" id="UP000261011">
    <property type="component" value="Unassembled WGS sequence"/>
</dbReference>
<dbReference type="GO" id="GO:0000976">
    <property type="term" value="F:transcription cis-regulatory region binding"/>
    <property type="evidence" value="ECO:0007669"/>
    <property type="project" value="TreeGrafter"/>
</dbReference>
<accession>A0A3E2TK15</accession>
<dbReference type="EMBL" id="QVEU01000002">
    <property type="protein sequence ID" value="RGB77361.1"/>
    <property type="molecule type" value="Genomic_DNA"/>
</dbReference>
<comment type="similarity">
    <text evidence="1">Belongs to the Fur family.</text>
</comment>
<dbReference type="GO" id="GO:0003700">
    <property type="term" value="F:DNA-binding transcription factor activity"/>
    <property type="evidence" value="ECO:0007669"/>
    <property type="project" value="InterPro"/>
</dbReference>
<keyword evidence="9" id="KW-1185">Reference proteome</keyword>
<gene>
    <name evidence="8" type="ORF">DXA39_03750</name>
</gene>
<name>A0A3E2TK15_9FIRM</name>
<keyword evidence="6" id="KW-0804">Transcription</keyword>
<dbReference type="GO" id="GO:0008270">
    <property type="term" value="F:zinc ion binding"/>
    <property type="evidence" value="ECO:0007669"/>
    <property type="project" value="TreeGrafter"/>
</dbReference>
<dbReference type="PANTHER" id="PTHR33202:SF8">
    <property type="entry name" value="PEROXIDE-RESPONSIVE REPRESSOR PERR"/>
    <property type="match status" value="1"/>
</dbReference>
<dbReference type="GO" id="GO:0045892">
    <property type="term" value="P:negative regulation of DNA-templated transcription"/>
    <property type="evidence" value="ECO:0007669"/>
    <property type="project" value="TreeGrafter"/>
</dbReference>
<dbReference type="InterPro" id="IPR036390">
    <property type="entry name" value="WH_DNA-bd_sf"/>
</dbReference>
<evidence type="ECO:0000256" key="6">
    <source>
        <dbReference type="ARBA" id="ARBA00023163"/>
    </source>
</evidence>
<sequence length="151" mass="17953">MENKIKEINHLDNENRTKELKKILEDNNIRLSHQRLLILDYLVLNHNHPSAEKIYTDLKKVDPVISQATVYNTLNLLTDKRIIRELDFNMVSKRYEFSKQSHGHFICEECESIIDFNVKEQDIPEELKDYDIHTVEIVYRGICHNCKKKTS</sequence>
<dbReference type="InterPro" id="IPR002481">
    <property type="entry name" value="FUR"/>
</dbReference>
<keyword evidence="7" id="KW-0479">Metal-binding</keyword>
<feature type="binding site" evidence="7">
    <location>
        <position position="146"/>
    </location>
    <ligand>
        <name>Zn(2+)</name>
        <dbReference type="ChEBI" id="CHEBI:29105"/>
    </ligand>
</feature>
<dbReference type="SUPFAM" id="SSF46785">
    <property type="entry name" value="Winged helix' DNA-binding domain"/>
    <property type="match status" value="1"/>
</dbReference>
<comment type="cofactor">
    <cofactor evidence="7">
        <name>Zn(2+)</name>
        <dbReference type="ChEBI" id="CHEBI:29105"/>
    </cofactor>
    <text evidence="7">Binds 1 zinc ion per subunit.</text>
</comment>
<keyword evidence="2" id="KW-0678">Repressor</keyword>
<evidence type="ECO:0000256" key="7">
    <source>
        <dbReference type="PIRSR" id="PIRSR602481-1"/>
    </source>
</evidence>
<dbReference type="AlphaFoldDB" id="A0A3E2TK15"/>
<reference evidence="8 9" key="1">
    <citation type="submission" date="2018-08" db="EMBL/GenBank/DDBJ databases">
        <title>A genome reference for cultivated species of the human gut microbiota.</title>
        <authorList>
            <person name="Zou Y."/>
            <person name="Xue W."/>
            <person name="Luo G."/>
        </authorList>
    </citation>
    <scope>NUCLEOTIDE SEQUENCE [LARGE SCALE GENOMIC DNA]</scope>
    <source>
        <strain evidence="8 9">OF01-3</strain>
    </source>
</reference>
<evidence type="ECO:0000256" key="5">
    <source>
        <dbReference type="ARBA" id="ARBA00023125"/>
    </source>
</evidence>
<protein>
    <submittedName>
        <fullName evidence="8">Transcriptional repressor</fullName>
    </submittedName>
</protein>
<feature type="binding site" evidence="7">
    <location>
        <position position="110"/>
    </location>
    <ligand>
        <name>Zn(2+)</name>
        <dbReference type="ChEBI" id="CHEBI:29105"/>
    </ligand>
</feature>
<comment type="caution">
    <text evidence="8">The sequence shown here is derived from an EMBL/GenBank/DDBJ whole genome shotgun (WGS) entry which is preliminary data.</text>
</comment>
<evidence type="ECO:0000256" key="3">
    <source>
        <dbReference type="ARBA" id="ARBA00022833"/>
    </source>
</evidence>
<dbReference type="InterPro" id="IPR043135">
    <property type="entry name" value="Fur_C"/>
</dbReference>
<keyword evidence="3 7" id="KW-0862">Zinc</keyword>
<dbReference type="Pfam" id="PF01475">
    <property type="entry name" value="FUR"/>
    <property type="match status" value="1"/>
</dbReference>
<keyword evidence="4" id="KW-0805">Transcription regulation</keyword>
<evidence type="ECO:0000256" key="1">
    <source>
        <dbReference type="ARBA" id="ARBA00007957"/>
    </source>
</evidence>
<proteinExistence type="inferred from homology"/>
<dbReference type="OrthoDB" id="8659436at2"/>
<organism evidence="8 9">
    <name type="scientific">Anaerococcus nagyae</name>
    <dbReference type="NCBI Taxonomy" id="1755241"/>
    <lineage>
        <taxon>Bacteria</taxon>
        <taxon>Bacillati</taxon>
        <taxon>Bacillota</taxon>
        <taxon>Tissierellia</taxon>
        <taxon>Tissierellales</taxon>
        <taxon>Peptoniphilaceae</taxon>
        <taxon>Anaerococcus</taxon>
    </lineage>
</organism>
<dbReference type="GO" id="GO:1900376">
    <property type="term" value="P:regulation of secondary metabolite biosynthetic process"/>
    <property type="evidence" value="ECO:0007669"/>
    <property type="project" value="TreeGrafter"/>
</dbReference>
<dbReference type="InterPro" id="IPR036388">
    <property type="entry name" value="WH-like_DNA-bd_sf"/>
</dbReference>
<feature type="binding site" evidence="7">
    <location>
        <position position="107"/>
    </location>
    <ligand>
        <name>Zn(2+)</name>
        <dbReference type="ChEBI" id="CHEBI:29105"/>
    </ligand>
</feature>
<evidence type="ECO:0000256" key="4">
    <source>
        <dbReference type="ARBA" id="ARBA00023015"/>
    </source>
</evidence>
<dbReference type="RefSeq" id="WP_117521162.1">
    <property type="nucleotide sequence ID" value="NZ_AP031484.1"/>
</dbReference>
<dbReference type="PANTHER" id="PTHR33202">
    <property type="entry name" value="ZINC UPTAKE REGULATION PROTEIN"/>
    <property type="match status" value="1"/>
</dbReference>
<evidence type="ECO:0000313" key="9">
    <source>
        <dbReference type="Proteomes" id="UP000261011"/>
    </source>
</evidence>
<feature type="binding site" evidence="7">
    <location>
        <position position="143"/>
    </location>
    <ligand>
        <name>Zn(2+)</name>
        <dbReference type="ChEBI" id="CHEBI:29105"/>
    </ligand>
</feature>